<dbReference type="Pfam" id="PF05016">
    <property type="entry name" value="ParE_toxin"/>
    <property type="match status" value="1"/>
</dbReference>
<dbReference type="Proteomes" id="UP000199469">
    <property type="component" value="Unassembled WGS sequence"/>
</dbReference>
<dbReference type="OrthoDB" id="963196at2"/>
<dbReference type="AlphaFoldDB" id="A0A1I0S3B7"/>
<dbReference type="InterPro" id="IPR035093">
    <property type="entry name" value="RelE/ParE_toxin_dom_sf"/>
</dbReference>
<evidence type="ECO:0000313" key="3">
    <source>
        <dbReference type="Proteomes" id="UP000199469"/>
    </source>
</evidence>
<sequence length="92" mass="11273">MMEIIWSEETLKNYLKVIDYLFENWTKEVERFENHFNKLTDNLKNHVTICPKSKILNLRKCIIDENNSLIYQEINDKIFLVTIIDNRSFHFY</sequence>
<evidence type="ECO:0000313" key="2">
    <source>
        <dbReference type="EMBL" id="SEW49170.1"/>
    </source>
</evidence>
<dbReference type="Gene3D" id="3.30.2310.20">
    <property type="entry name" value="RelE-like"/>
    <property type="match status" value="1"/>
</dbReference>
<keyword evidence="1" id="KW-1277">Toxin-antitoxin system</keyword>
<proteinExistence type="predicted"/>
<dbReference type="EMBL" id="FOIU01000005">
    <property type="protein sequence ID" value="SEW49170.1"/>
    <property type="molecule type" value="Genomic_DNA"/>
</dbReference>
<gene>
    <name evidence="2" type="ORF">SAMN05421841_4024</name>
</gene>
<name>A0A1I0S3B7_9FLAO</name>
<dbReference type="RefSeq" id="WP_089795862.1">
    <property type="nucleotide sequence ID" value="NZ_FOIU01000005.1"/>
</dbReference>
<organism evidence="2 3">
    <name type="scientific">Chryseobacterium wanjuense</name>
    <dbReference type="NCBI Taxonomy" id="356305"/>
    <lineage>
        <taxon>Bacteria</taxon>
        <taxon>Pseudomonadati</taxon>
        <taxon>Bacteroidota</taxon>
        <taxon>Flavobacteriia</taxon>
        <taxon>Flavobacteriales</taxon>
        <taxon>Weeksellaceae</taxon>
        <taxon>Chryseobacterium group</taxon>
        <taxon>Chryseobacterium</taxon>
    </lineage>
</organism>
<accession>A0A1I0S3B7</accession>
<evidence type="ECO:0000256" key="1">
    <source>
        <dbReference type="ARBA" id="ARBA00022649"/>
    </source>
</evidence>
<dbReference type="STRING" id="356305.SAMN05421841_4024"/>
<protein>
    <submittedName>
        <fullName evidence="2">Plasmid stabilization system protein ParE</fullName>
    </submittedName>
</protein>
<reference evidence="3" key="1">
    <citation type="submission" date="2016-10" db="EMBL/GenBank/DDBJ databases">
        <authorList>
            <person name="Varghese N."/>
            <person name="Submissions S."/>
        </authorList>
    </citation>
    <scope>NUCLEOTIDE SEQUENCE [LARGE SCALE GENOMIC DNA]</scope>
    <source>
        <strain evidence="3">DSM 17724</strain>
    </source>
</reference>
<keyword evidence="3" id="KW-1185">Reference proteome</keyword>
<dbReference type="InterPro" id="IPR007712">
    <property type="entry name" value="RelE/ParE_toxin"/>
</dbReference>